<evidence type="ECO:0000313" key="1">
    <source>
        <dbReference type="EMBL" id="TGY84673.1"/>
    </source>
</evidence>
<dbReference type="EMBL" id="SRYA01000224">
    <property type="protein sequence ID" value="TGY84673.1"/>
    <property type="molecule type" value="Genomic_DNA"/>
</dbReference>
<protein>
    <submittedName>
        <fullName evidence="1">Uncharacterized protein</fullName>
    </submittedName>
</protein>
<reference evidence="1" key="1">
    <citation type="submission" date="2019-04" db="EMBL/GenBank/DDBJ databases">
        <title>Microbes associate with the intestines of laboratory mice.</title>
        <authorList>
            <person name="Navarre W."/>
            <person name="Wong E."/>
            <person name="Huang K."/>
            <person name="Tropini C."/>
            <person name="Ng K."/>
            <person name="Yu B."/>
        </authorList>
    </citation>
    <scope>NUCLEOTIDE SEQUENCE</scope>
    <source>
        <strain evidence="1">NM01_1-7b</strain>
    </source>
</reference>
<dbReference type="Proteomes" id="UP000304953">
    <property type="component" value="Unassembled WGS sequence"/>
</dbReference>
<organism evidence="1 2">
    <name type="scientific">Petralouisia muris</name>
    <dbReference type="NCBI Taxonomy" id="3032872"/>
    <lineage>
        <taxon>Bacteria</taxon>
        <taxon>Bacillati</taxon>
        <taxon>Bacillota</taxon>
        <taxon>Clostridia</taxon>
        <taxon>Lachnospirales</taxon>
        <taxon>Lachnospiraceae</taxon>
        <taxon>Petralouisia</taxon>
    </lineage>
</organism>
<proteinExistence type="predicted"/>
<comment type="caution">
    <text evidence="1">The sequence shown here is derived from an EMBL/GenBank/DDBJ whole genome shotgun (WGS) entry which is preliminary data.</text>
</comment>
<gene>
    <name evidence="1" type="ORF">E5329_29170</name>
</gene>
<sequence length="130" mass="15166">MGFTKRELIEFLDELVELASEENKVKAVLAKEKFVSDFENTYGYEKEVITEITKLPPHYIAAMPDAVQEEIRQKVIAALTEHGECTPENVDRAMSSKIYDLEDLIDIREYVERMEKEQRKKAEQKRRGGR</sequence>
<evidence type="ECO:0000313" key="2">
    <source>
        <dbReference type="Proteomes" id="UP000304953"/>
    </source>
</evidence>
<name>A0AC61RLH6_9FIRM</name>
<accession>A0AC61RLH6</accession>
<keyword evidence="2" id="KW-1185">Reference proteome</keyword>